<dbReference type="Proteomes" id="UP001057561">
    <property type="component" value="Chromosome"/>
</dbReference>
<sequence length="260" mass="30020">MKKVLKSPEPEELKNYREQYSSQFRRWTGRKSKNGKKKEKGLTSDSKTFNAIRDTLFADQKGLCAYCEMSLHKNNRSVEHFIPRNQSTKENNYDLDWQNMLAICLPPGGLKDDDLENPQLLKDFPCCGKKKDGKIPDSRLLNPLNLPTSRLFKFSSKDGEIRPDEITCLKAGIPIENVEFTIDTLELNVQRLKDQRLAVIDEIEKELDDETIDINDLEEKIAAEYFGNGTDNWPRFFTTLRWVLGAGAERHLINISYSEQ</sequence>
<evidence type="ECO:0000256" key="2">
    <source>
        <dbReference type="SAM" id="MobiDB-lite"/>
    </source>
</evidence>
<dbReference type="InterPro" id="IPR013467">
    <property type="entry name" value="HNH78-like"/>
</dbReference>
<gene>
    <name evidence="3" type="ORF">NG743_10835</name>
</gene>
<feature type="coiled-coil region" evidence="1">
    <location>
        <begin position="175"/>
        <end position="220"/>
    </location>
</feature>
<dbReference type="EMBL" id="CP099464">
    <property type="protein sequence ID" value="UUO17431.1"/>
    <property type="molecule type" value="Genomic_DNA"/>
</dbReference>
<keyword evidence="1" id="KW-0175">Coiled coil</keyword>
<reference evidence="3" key="1">
    <citation type="submission" date="2022-06" db="EMBL/GenBank/DDBJ databases">
        <title>Nostosin G and Spiroidesin B from the Cyanobacterium Dolichospermum sp. NIES-1697.</title>
        <authorList>
            <person name="Phan C.-S."/>
            <person name="Mehjabin J.J."/>
            <person name="Anas A.R.J."/>
            <person name="Hayasaka M."/>
            <person name="Onoki R."/>
            <person name="Wang J."/>
            <person name="Umezawa T."/>
            <person name="Washio K."/>
            <person name="Morikawa M."/>
            <person name="Okino T."/>
        </authorList>
    </citation>
    <scope>NUCLEOTIDE SEQUENCE</scope>
    <source>
        <strain evidence="3">NIES-1697</strain>
    </source>
</reference>
<proteinExistence type="predicted"/>
<evidence type="ECO:0000313" key="4">
    <source>
        <dbReference type="Proteomes" id="UP001057561"/>
    </source>
</evidence>
<protein>
    <submittedName>
        <fullName evidence="3">TIGR02646 family protein</fullName>
    </submittedName>
</protein>
<evidence type="ECO:0000313" key="3">
    <source>
        <dbReference type="EMBL" id="UUO17431.1"/>
    </source>
</evidence>
<dbReference type="NCBIfam" id="TIGR02646">
    <property type="entry name" value="retron system putative HNH endonuclease"/>
    <property type="match status" value="1"/>
</dbReference>
<feature type="compositionally biased region" description="Basic residues" evidence="2">
    <location>
        <begin position="27"/>
        <end position="39"/>
    </location>
</feature>
<accession>A0ABY5M3T8</accession>
<evidence type="ECO:0000256" key="1">
    <source>
        <dbReference type="SAM" id="Coils"/>
    </source>
</evidence>
<organism evidence="3 4">
    <name type="scientific">Dolichospermum heterosporum TAC447</name>
    <dbReference type="NCBI Taxonomy" id="747523"/>
    <lineage>
        <taxon>Bacteria</taxon>
        <taxon>Bacillati</taxon>
        <taxon>Cyanobacteriota</taxon>
        <taxon>Cyanophyceae</taxon>
        <taxon>Nostocales</taxon>
        <taxon>Aphanizomenonaceae</taxon>
        <taxon>Dolichospermum</taxon>
        <taxon>Dolichospermum heterosporum</taxon>
    </lineage>
</organism>
<name>A0ABY5M3T8_9CYAN</name>
<dbReference type="RefSeq" id="WP_257121975.1">
    <property type="nucleotide sequence ID" value="NZ_CP099464.1"/>
</dbReference>
<dbReference type="Gene3D" id="1.10.30.50">
    <property type="match status" value="1"/>
</dbReference>
<feature type="region of interest" description="Disordered" evidence="2">
    <location>
        <begin position="24"/>
        <end position="44"/>
    </location>
</feature>
<keyword evidence="4" id="KW-1185">Reference proteome</keyword>